<proteinExistence type="predicted"/>
<reference evidence="5 6" key="1">
    <citation type="journal article" date="2023" name="bioRxiv">
        <title>Genome report: Whole genome sequence and annotation of Penstemon davidsonii.</title>
        <authorList>
            <person name="Ostevik K.L."/>
            <person name="Alabady M."/>
            <person name="Zhang M."/>
            <person name="Rausher M.D."/>
        </authorList>
    </citation>
    <scope>NUCLEOTIDE SEQUENCE [LARGE SCALE GENOMIC DNA]</scope>
    <source>
        <strain evidence="5">DNT005</strain>
        <tissue evidence="5">Whole leaf</tissue>
    </source>
</reference>
<keyword evidence="1" id="KW-0472">Membrane</keyword>
<dbReference type="InterPro" id="IPR004843">
    <property type="entry name" value="Calcineurin-like_PHP"/>
</dbReference>
<dbReference type="EMBL" id="JAYDYQ010001088">
    <property type="protein sequence ID" value="KAK4487894.1"/>
    <property type="molecule type" value="Genomic_DNA"/>
</dbReference>
<evidence type="ECO:0000256" key="1">
    <source>
        <dbReference type="SAM" id="Phobius"/>
    </source>
</evidence>
<evidence type="ECO:0000313" key="6">
    <source>
        <dbReference type="Proteomes" id="UP001291926"/>
    </source>
</evidence>
<dbReference type="Pfam" id="PF00149">
    <property type="entry name" value="Metallophos"/>
    <property type="match status" value="1"/>
</dbReference>
<dbReference type="Pfam" id="PF24384">
    <property type="entry name" value="Ig_TMM62"/>
    <property type="match status" value="1"/>
</dbReference>
<feature type="domain" description="TMEM62 Ig-like" evidence="3">
    <location>
        <begin position="349"/>
        <end position="472"/>
    </location>
</feature>
<comment type="caution">
    <text evidence="5">The sequence shown here is derived from an EMBL/GenBank/DDBJ whole genome shotgun (WGS) entry which is preliminary data.</text>
</comment>
<dbReference type="SUPFAM" id="SSF56300">
    <property type="entry name" value="Metallo-dependent phosphatases"/>
    <property type="match status" value="1"/>
</dbReference>
<keyword evidence="1" id="KW-1133">Transmembrane helix</keyword>
<gene>
    <name evidence="5" type="ORF">RD792_003632</name>
</gene>
<feature type="transmembrane region" description="Helical" evidence="1">
    <location>
        <begin position="493"/>
        <end position="516"/>
    </location>
</feature>
<feature type="transmembrane region" description="Helical" evidence="1">
    <location>
        <begin position="668"/>
        <end position="685"/>
    </location>
</feature>
<feature type="transmembrane region" description="Helical" evidence="1">
    <location>
        <begin position="605"/>
        <end position="629"/>
    </location>
</feature>
<dbReference type="PANTHER" id="PTHR14795">
    <property type="entry name" value="HELICASE RELATED"/>
    <property type="match status" value="1"/>
</dbReference>
<dbReference type="Gene3D" id="3.60.21.10">
    <property type="match status" value="1"/>
</dbReference>
<feature type="transmembrane region" description="Helical" evidence="1">
    <location>
        <begin position="550"/>
        <end position="569"/>
    </location>
</feature>
<evidence type="ECO:0000313" key="5">
    <source>
        <dbReference type="EMBL" id="KAK4487894.1"/>
    </source>
</evidence>
<dbReference type="InterPro" id="IPR056229">
    <property type="entry name" value="Ig_TMM62"/>
</dbReference>
<dbReference type="Pfam" id="PF24394">
    <property type="entry name" value="TMEM62_C"/>
    <property type="match status" value="1"/>
</dbReference>
<evidence type="ECO:0000259" key="3">
    <source>
        <dbReference type="Pfam" id="PF24384"/>
    </source>
</evidence>
<dbReference type="Proteomes" id="UP001291926">
    <property type="component" value="Unassembled WGS sequence"/>
</dbReference>
<keyword evidence="1" id="KW-0812">Transmembrane</keyword>
<evidence type="ECO:0008006" key="7">
    <source>
        <dbReference type="Google" id="ProtNLM"/>
    </source>
</evidence>
<evidence type="ECO:0000259" key="2">
    <source>
        <dbReference type="Pfam" id="PF00149"/>
    </source>
</evidence>
<keyword evidence="6" id="KW-1185">Reference proteome</keyword>
<accession>A0ABR0DF76</accession>
<dbReference type="InterPro" id="IPR056230">
    <property type="entry name" value="TMEM62_C"/>
</dbReference>
<feature type="transmembrane region" description="Helical" evidence="1">
    <location>
        <begin position="700"/>
        <end position="719"/>
    </location>
</feature>
<feature type="domain" description="Calcineurin-like phosphoesterase" evidence="2">
    <location>
        <begin position="59"/>
        <end position="275"/>
    </location>
</feature>
<sequence length="722" mass="82469">MRRKKRGGMANVIPIITLFFLIIATTFPPPFAAAISSSNGGKKRESIELNGGPDDLVWVVQLSDLHFSVHHPKRAHDFREIVGPTLSFINPSLVLLTGDLTDGKSKDHLTMKQDEKEWIEYQQVMRDVIKRSGLNERIFYDVRGNHDNFGVPILGGKFDYFSKYSVSGKLQRSEKVNSVTIQTSKRKLLFVGFDSTISPGLRGPTNLFGHPTDELLTEISSELSQWDSQTSQPVTKVSFGHFPVSFSASSNSGKTLQDIFHKHSLDVYLCGHLHKKFGKNLKRHHYSNSKKLIQLNGHRTPPKNASNSLKADEFWEWEMGDWRKCRAMRVVAIDRGHMSFTDINFELGSKKTIILPTFPPDSRFTLTSAENYKSGTADLSSYGAVRALVFSASPIVSVLAKIYDTSSGNLIVVMDTQMTKLVGHRGDLYVAPWNIQAFEDPSPERYVLQIEATDIMGRSTVTELRPFSVNGIPAKLRWTWKEFFVMGCQWDSLYYTIIWCFYFLMFSILLLPKILLSLSKRPYTYKKFKASKGIVKGLAWIFTEFYNVRVVWFGMIVYLFYLVLCPWFYGHVFTEGKEWGYMTYRGWVLRLNDVGKVDFIGFPDVMVVVLAHLCLVILPAIFAIMVLAAESGVYRDYLLSHISKKNDDYDGQSKESVSRNNFINGRRWLRNFALLVLLAICWKHSKNCVALMKAYDMNPMVHFPVYSLAIPMLLAYTVWKTR</sequence>
<feature type="domain" description="TMEM62 C-terminal" evidence="4">
    <location>
        <begin position="495"/>
        <end position="704"/>
    </location>
</feature>
<name>A0ABR0DF76_9LAMI</name>
<dbReference type="PANTHER" id="PTHR14795:SF0">
    <property type="entry name" value="TRANSMEMBRANE PROTEIN 62"/>
    <property type="match status" value="1"/>
</dbReference>
<dbReference type="InterPro" id="IPR029052">
    <property type="entry name" value="Metallo-depent_PP-like"/>
</dbReference>
<organism evidence="5 6">
    <name type="scientific">Penstemon davidsonii</name>
    <dbReference type="NCBI Taxonomy" id="160366"/>
    <lineage>
        <taxon>Eukaryota</taxon>
        <taxon>Viridiplantae</taxon>
        <taxon>Streptophyta</taxon>
        <taxon>Embryophyta</taxon>
        <taxon>Tracheophyta</taxon>
        <taxon>Spermatophyta</taxon>
        <taxon>Magnoliopsida</taxon>
        <taxon>eudicotyledons</taxon>
        <taxon>Gunneridae</taxon>
        <taxon>Pentapetalae</taxon>
        <taxon>asterids</taxon>
        <taxon>lamiids</taxon>
        <taxon>Lamiales</taxon>
        <taxon>Plantaginaceae</taxon>
        <taxon>Cheloneae</taxon>
        <taxon>Penstemon</taxon>
    </lineage>
</organism>
<evidence type="ECO:0000259" key="4">
    <source>
        <dbReference type="Pfam" id="PF24394"/>
    </source>
</evidence>
<protein>
    <recommendedName>
        <fullName evidence="7">Calcineurin-like phosphoesterase domain-containing protein</fullName>
    </recommendedName>
</protein>